<comment type="caution">
    <text evidence="2">The sequence shown here is derived from an EMBL/GenBank/DDBJ whole genome shotgun (WGS) entry which is preliminary data.</text>
</comment>
<organism evidence="2 3">
    <name type="scientific">Novosphingobium fuchskuhlense</name>
    <dbReference type="NCBI Taxonomy" id="1117702"/>
    <lineage>
        <taxon>Bacteria</taxon>
        <taxon>Pseudomonadati</taxon>
        <taxon>Pseudomonadota</taxon>
        <taxon>Alphaproteobacteria</taxon>
        <taxon>Sphingomonadales</taxon>
        <taxon>Sphingomonadaceae</taxon>
        <taxon>Novosphingobium</taxon>
    </lineage>
</organism>
<evidence type="ECO:0000313" key="3">
    <source>
        <dbReference type="Proteomes" id="UP000058012"/>
    </source>
</evidence>
<sequence>MDNTPPEGVPTPKWLKRLHWVGYATTAIVIAEVALFAGMIIEEKDSARRQDCAVISDDKAIAMAREQKREMLSRSRRFEQEDFASDTVESVERGKPDGARVVFRGNSHRTLEALIDSDCYIGWTGTG</sequence>
<gene>
    <name evidence="2" type="ORF">AQZ52_08030</name>
</gene>
<reference evidence="2 3" key="1">
    <citation type="submission" date="2015-10" db="EMBL/GenBank/DDBJ databases">
        <title>Draft genome sequence of Novosphingobium fuchskuhlense DSM 25065 isolated from a surface water sample of the southwest basin of Lake Grosse Fuchskuhle.</title>
        <authorList>
            <person name="Ruckert C."/>
            <person name="Winkler A."/>
            <person name="Glaeser J."/>
            <person name="Grossart H.-P."/>
            <person name="Kalinowski J."/>
            <person name="Glaeser S."/>
        </authorList>
    </citation>
    <scope>NUCLEOTIDE SEQUENCE [LARGE SCALE GENOMIC DNA]</scope>
    <source>
        <strain evidence="2 3">FNE08-7</strain>
    </source>
</reference>
<protein>
    <submittedName>
        <fullName evidence="2">Uncharacterized protein</fullName>
    </submittedName>
</protein>
<name>A0A117UW77_9SPHN</name>
<dbReference type="OrthoDB" id="7597219at2"/>
<evidence type="ECO:0000313" key="2">
    <source>
        <dbReference type="EMBL" id="KUR71982.1"/>
    </source>
</evidence>
<keyword evidence="1" id="KW-0472">Membrane</keyword>
<evidence type="ECO:0000256" key="1">
    <source>
        <dbReference type="SAM" id="Phobius"/>
    </source>
</evidence>
<dbReference type="RefSeq" id="WP_067908225.1">
    <property type="nucleotide sequence ID" value="NZ_KQ954244.1"/>
</dbReference>
<dbReference type="Proteomes" id="UP000058012">
    <property type="component" value="Unassembled WGS sequence"/>
</dbReference>
<feature type="transmembrane region" description="Helical" evidence="1">
    <location>
        <begin position="20"/>
        <end position="41"/>
    </location>
</feature>
<keyword evidence="1" id="KW-1133">Transmembrane helix</keyword>
<keyword evidence="1" id="KW-0812">Transmembrane</keyword>
<proteinExistence type="predicted"/>
<dbReference type="EMBL" id="LLZS01000005">
    <property type="protein sequence ID" value="KUR71982.1"/>
    <property type="molecule type" value="Genomic_DNA"/>
</dbReference>
<keyword evidence="3" id="KW-1185">Reference proteome</keyword>
<dbReference type="AlphaFoldDB" id="A0A117UW77"/>
<accession>A0A117UW77</accession>